<evidence type="ECO:0008006" key="3">
    <source>
        <dbReference type="Google" id="ProtNLM"/>
    </source>
</evidence>
<comment type="caution">
    <text evidence="1">The sequence shown here is derived from an EMBL/GenBank/DDBJ whole genome shotgun (WGS) entry which is preliminary data.</text>
</comment>
<dbReference type="Proteomes" id="UP000295117">
    <property type="component" value="Unassembled WGS sequence"/>
</dbReference>
<evidence type="ECO:0000313" key="1">
    <source>
        <dbReference type="EMBL" id="TDZ82870.1"/>
    </source>
</evidence>
<dbReference type="EMBL" id="PECH01000006">
    <property type="protein sequence ID" value="TDZ82870.1"/>
    <property type="molecule type" value="Genomic_DNA"/>
</dbReference>
<accession>A0A4R8S355</accession>
<dbReference type="SUPFAM" id="SSF55961">
    <property type="entry name" value="Bet v1-like"/>
    <property type="match status" value="1"/>
</dbReference>
<sequence length="138" mass="15555">MEHPSYIDEHAIRIDAPRDRVWESLRHYVDAVLRSAERNPLGTVLGTSPRAGFAVDGVDPERRLSLAGKHRFSRYELVFELDETRDGGTQLRAQTYADFPGLRGRIYRALVIGTRGHVLVTNHLLRSVKRHAAGVGSR</sequence>
<organism evidence="1 2">
    <name type="scientific">Mycobacteroides salmoniphilum</name>
    <dbReference type="NCBI Taxonomy" id="404941"/>
    <lineage>
        <taxon>Bacteria</taxon>
        <taxon>Bacillati</taxon>
        <taxon>Actinomycetota</taxon>
        <taxon>Actinomycetes</taxon>
        <taxon>Mycobacteriales</taxon>
        <taxon>Mycobacteriaceae</taxon>
        <taxon>Mycobacteroides</taxon>
    </lineage>
</organism>
<proteinExistence type="predicted"/>
<name>A0A4R8S355_9MYCO</name>
<gene>
    <name evidence="1" type="ORF">DE4585_01662</name>
</gene>
<reference evidence="1 2" key="1">
    <citation type="journal article" date="2019" name="Sci. Rep.">
        <title>Extended insight into the Mycobacterium chelonae-abscessus complex through whole genome sequencing of Mycobacterium salmoniphilum outbreak and Mycobacterium salmoniphilum-like strains.</title>
        <authorList>
            <person name="Behra P.R.K."/>
            <person name="Das S."/>
            <person name="Pettersson B.M.F."/>
            <person name="Shirreff L."/>
            <person name="DuCote T."/>
            <person name="Jacobsson K.G."/>
            <person name="Ennis D.G."/>
            <person name="Kirsebom L.A."/>
        </authorList>
    </citation>
    <scope>NUCLEOTIDE SEQUENCE [LARGE SCALE GENOMIC DNA]</scope>
    <source>
        <strain evidence="1 2">DE 4585</strain>
    </source>
</reference>
<dbReference type="AlphaFoldDB" id="A0A4R8S355"/>
<evidence type="ECO:0000313" key="2">
    <source>
        <dbReference type="Proteomes" id="UP000295117"/>
    </source>
</evidence>
<dbReference type="RefSeq" id="WP_134065738.1">
    <property type="nucleotide sequence ID" value="NZ_PECG01000009.1"/>
</dbReference>
<protein>
    <recommendedName>
        <fullName evidence="3">Polyketide cyclase / dehydrase and lipid transport</fullName>
    </recommendedName>
</protein>